<name>A0ACD1HDC9_9EURO</name>
<protein>
    <submittedName>
        <fullName evidence="1">Uncharacterized protein</fullName>
    </submittedName>
</protein>
<proteinExistence type="predicted"/>
<sequence length="379" mass="42332">MEEILMPYLRCTEKDRRPDAPAFSLAFQGPERLSRTAPYLFQVTLQRVDEGSKICLFSWSPQMHGFIANGGFILLHHTAQGELRPVELPRCNALPPLELWRSYPLNEHEPGGIQQYYDVFPERLLPHLQTGERYVLFWPGQNYTSWCLTDGTSFYGYIPPAKTALVLPGGPFLSFTVEDDGDKPMAPAPLFGAEEPRPTLIARIECHPQGQVALKDDLVTATLHVTYERTGDGSGRPITFNTTRLTPKLWVWRDRWVDMEGFSCGWGSNTFCDDPDIQVSPGSDGSFACLHPGETWSNTLRHPLITDIESSDGGEAEAGELIRCLFKGIELVWWAWGTREDHLATMVTVPATGSRIVLDPKQNPVVIVPAAAPVDLEIV</sequence>
<evidence type="ECO:0000313" key="2">
    <source>
        <dbReference type="Proteomes" id="UP000249661"/>
    </source>
</evidence>
<dbReference type="Proteomes" id="UP000249661">
    <property type="component" value="Unassembled WGS sequence"/>
</dbReference>
<keyword evidence="2" id="KW-1185">Reference proteome</keyword>
<accession>A0ACD1HDC9</accession>
<evidence type="ECO:0000313" key="1">
    <source>
        <dbReference type="EMBL" id="RAH71524.1"/>
    </source>
</evidence>
<reference evidence="1" key="1">
    <citation type="submission" date="2018-02" db="EMBL/GenBank/DDBJ databases">
        <title>The genomes of Aspergillus section Nigri reveals drivers in fungal speciation.</title>
        <authorList>
            <consortium name="DOE Joint Genome Institute"/>
            <person name="Vesth T.C."/>
            <person name="Nybo J."/>
            <person name="Theobald S."/>
            <person name="Brandl J."/>
            <person name="Frisvad J.C."/>
            <person name="Nielsen K.F."/>
            <person name="Lyhne E.K."/>
            <person name="Kogle M.E."/>
            <person name="Kuo A."/>
            <person name="Riley R."/>
            <person name="Clum A."/>
            <person name="Nolan M."/>
            <person name="Lipzen A."/>
            <person name="Salamov A."/>
            <person name="Henrissat B."/>
            <person name="Wiebenga A."/>
            <person name="De vries R.P."/>
            <person name="Grigoriev I.V."/>
            <person name="Mortensen U.H."/>
            <person name="Andersen M.R."/>
            <person name="Baker S.E."/>
        </authorList>
    </citation>
    <scope>NUCLEOTIDE SEQUENCE</scope>
    <source>
        <strain evidence="1">CBS 121060</strain>
    </source>
</reference>
<gene>
    <name evidence="1" type="ORF">BO66DRAFT_319781</name>
</gene>
<organism evidence="1 2">
    <name type="scientific">Aspergillus aculeatinus CBS 121060</name>
    <dbReference type="NCBI Taxonomy" id="1448322"/>
    <lineage>
        <taxon>Eukaryota</taxon>
        <taxon>Fungi</taxon>
        <taxon>Dikarya</taxon>
        <taxon>Ascomycota</taxon>
        <taxon>Pezizomycotina</taxon>
        <taxon>Eurotiomycetes</taxon>
        <taxon>Eurotiomycetidae</taxon>
        <taxon>Eurotiales</taxon>
        <taxon>Aspergillaceae</taxon>
        <taxon>Aspergillus</taxon>
        <taxon>Aspergillus subgen. Circumdati</taxon>
    </lineage>
</organism>
<dbReference type="EMBL" id="KZ824948">
    <property type="protein sequence ID" value="RAH71524.1"/>
    <property type="molecule type" value="Genomic_DNA"/>
</dbReference>